<feature type="binding site" evidence="4 6">
    <location>
        <position position="318"/>
    </location>
    <ligand>
        <name>substrate</name>
    </ligand>
</feature>
<feature type="active site" description="Proton acceptor; specific for D-alanine" evidence="4">
    <location>
        <position position="43"/>
    </location>
</feature>
<dbReference type="Pfam" id="PF00842">
    <property type="entry name" value="Ala_racemase_C"/>
    <property type="match status" value="1"/>
</dbReference>
<keyword evidence="2 4" id="KW-0663">Pyridoxal phosphate</keyword>
<keyword evidence="9" id="KW-1185">Reference proteome</keyword>
<dbReference type="NCBIfam" id="TIGR00492">
    <property type="entry name" value="alr"/>
    <property type="match status" value="1"/>
</dbReference>
<evidence type="ECO:0000313" key="8">
    <source>
        <dbReference type="EMBL" id="TDG69079.1"/>
    </source>
</evidence>
<comment type="function">
    <text evidence="4">Catalyzes the interconversion of L-alanine and D-alanine. May also act on other amino acids.</text>
</comment>
<dbReference type="Gene3D" id="2.40.37.10">
    <property type="entry name" value="Lyase, Ornithine Decarboxylase, Chain A, domain 1"/>
    <property type="match status" value="1"/>
</dbReference>
<feature type="modified residue" description="N6-(pyridoxal phosphate)lysine" evidence="4 5">
    <location>
        <position position="43"/>
    </location>
</feature>
<dbReference type="PANTHER" id="PTHR30511:SF0">
    <property type="entry name" value="ALANINE RACEMASE, CATABOLIC-RELATED"/>
    <property type="match status" value="1"/>
</dbReference>
<dbReference type="InterPro" id="IPR011079">
    <property type="entry name" value="Ala_racemase_C"/>
</dbReference>
<dbReference type="PRINTS" id="PR00992">
    <property type="entry name" value="ALARACEMASE"/>
</dbReference>
<dbReference type="InterPro" id="IPR000821">
    <property type="entry name" value="Ala_racemase"/>
</dbReference>
<keyword evidence="3 4" id="KW-0413">Isomerase</keyword>
<gene>
    <name evidence="8" type="ORF">C5L23_001210</name>
</gene>
<dbReference type="Pfam" id="PF01168">
    <property type="entry name" value="Ala_racemase_N"/>
    <property type="match status" value="1"/>
</dbReference>
<dbReference type="Proteomes" id="UP000295681">
    <property type="component" value="Unassembled WGS sequence"/>
</dbReference>
<evidence type="ECO:0000256" key="3">
    <source>
        <dbReference type="ARBA" id="ARBA00023235"/>
    </source>
</evidence>
<dbReference type="PANTHER" id="PTHR30511">
    <property type="entry name" value="ALANINE RACEMASE"/>
    <property type="match status" value="1"/>
</dbReference>
<dbReference type="SUPFAM" id="SSF50621">
    <property type="entry name" value="Alanine racemase C-terminal domain-like"/>
    <property type="match status" value="1"/>
</dbReference>
<dbReference type="EMBL" id="PUFI01000007">
    <property type="protein sequence ID" value="TDG69079.1"/>
    <property type="molecule type" value="Genomic_DNA"/>
</dbReference>
<dbReference type="GO" id="GO:0008784">
    <property type="term" value="F:alanine racemase activity"/>
    <property type="evidence" value="ECO:0007669"/>
    <property type="project" value="UniProtKB-UniRule"/>
</dbReference>
<comment type="catalytic activity">
    <reaction evidence="4">
        <text>L-alanine = D-alanine</text>
        <dbReference type="Rhea" id="RHEA:20249"/>
        <dbReference type="ChEBI" id="CHEBI:57416"/>
        <dbReference type="ChEBI" id="CHEBI:57972"/>
        <dbReference type="EC" id="5.1.1.1"/>
    </reaction>
</comment>
<dbReference type="STRING" id="907931.GCA_000165675_01178"/>
<dbReference type="SMART" id="SM01005">
    <property type="entry name" value="Ala_racemase_C"/>
    <property type="match status" value="1"/>
</dbReference>
<evidence type="ECO:0000256" key="2">
    <source>
        <dbReference type="ARBA" id="ARBA00022898"/>
    </source>
</evidence>
<comment type="caution">
    <text evidence="8">The sequence shown here is derived from an EMBL/GenBank/DDBJ whole genome shotgun (WGS) entry which is preliminary data.</text>
</comment>
<dbReference type="GO" id="GO:0005829">
    <property type="term" value="C:cytosol"/>
    <property type="evidence" value="ECO:0007669"/>
    <property type="project" value="TreeGrafter"/>
</dbReference>
<dbReference type="AlphaFoldDB" id="A0A4R5NA52"/>
<feature type="binding site" evidence="4 6">
    <location>
        <position position="142"/>
    </location>
    <ligand>
        <name>substrate</name>
    </ligand>
</feature>
<dbReference type="SUPFAM" id="SSF51419">
    <property type="entry name" value="PLP-binding barrel"/>
    <property type="match status" value="1"/>
</dbReference>
<protein>
    <recommendedName>
        <fullName evidence="4">Alanine racemase</fullName>
        <ecNumber evidence="4">5.1.1.1</ecNumber>
    </recommendedName>
</protein>
<evidence type="ECO:0000256" key="6">
    <source>
        <dbReference type="PIRSR" id="PIRSR600821-52"/>
    </source>
</evidence>
<comment type="pathway">
    <text evidence="4">Amino-acid biosynthesis; D-alanine biosynthesis; D-alanine from L-alanine: step 1/1.</text>
</comment>
<dbReference type="PROSITE" id="PS00395">
    <property type="entry name" value="ALANINE_RACEMASE"/>
    <property type="match status" value="1"/>
</dbReference>
<reference evidence="8 9" key="1">
    <citation type="journal article" date="2019" name="Appl. Microbiol. Biotechnol.">
        <title>Uncovering carbohydrate metabolism through a genotype-phenotype association study of 56 lactic acid bacteria genomes.</title>
        <authorList>
            <person name="Buron-Moles G."/>
            <person name="Chailyan A."/>
            <person name="Dolejs I."/>
            <person name="Forster J."/>
            <person name="Miks M.H."/>
        </authorList>
    </citation>
    <scope>NUCLEOTIDE SEQUENCE [LARGE SCALE GENOMIC DNA]</scope>
    <source>
        <strain evidence="8 9">ATCC 700006</strain>
    </source>
</reference>
<dbReference type="HAMAP" id="MF_01201">
    <property type="entry name" value="Ala_racemase"/>
    <property type="match status" value="1"/>
</dbReference>
<accession>A0A4R5NA52</accession>
<sequence>MKVNNSKQLTRPTWLQVDLAAIQNNAKAIMKHAGAQKMIAVVKANAYGHGAVAVTNSLYAIGIRDFAVATIDEGIELRQNITQQDINILLLGVQDVAQVPVILQYHLTPAIGDIQWLMKATQLMAMDDVLNVHLAVDTGMGRMGARNEHDVQMVKDFIDQSSHFALSGVFTHFATADDHNDAYYQQQVQKFQLWTTHAQIPEELCHLANTGSALWHHNEINTHTIRVGSALYGFNPGTPHLEMPLQLQPAMALKTKIGATHQMAVGESISYGATYTAQQPQLVATLPIGYADGYLRRLQGMKVLVDGHFEKVVGRITMDQILITLKQPYPVGTIVTLMGYDGEQQISVEDIANYAKTIPHEVLTILTSRLPRIY</sequence>
<dbReference type="InterPro" id="IPR009006">
    <property type="entry name" value="Ala_racemase/Decarboxylase_C"/>
</dbReference>
<name>A0A4R5NA52_9LACO</name>
<dbReference type="Gene3D" id="3.20.20.10">
    <property type="entry name" value="Alanine racemase"/>
    <property type="match status" value="1"/>
</dbReference>
<comment type="similarity">
    <text evidence="4">Belongs to the alanine racemase family.</text>
</comment>
<evidence type="ECO:0000256" key="5">
    <source>
        <dbReference type="PIRSR" id="PIRSR600821-50"/>
    </source>
</evidence>
<evidence type="ECO:0000256" key="4">
    <source>
        <dbReference type="HAMAP-Rule" id="MF_01201"/>
    </source>
</evidence>
<dbReference type="GO" id="GO:0030632">
    <property type="term" value="P:D-alanine biosynthetic process"/>
    <property type="evidence" value="ECO:0007669"/>
    <property type="project" value="UniProtKB-UniRule"/>
</dbReference>
<feature type="active site" description="Proton acceptor; specific for L-alanine" evidence="4">
    <location>
        <position position="271"/>
    </location>
</feature>
<evidence type="ECO:0000256" key="1">
    <source>
        <dbReference type="ARBA" id="ARBA00001933"/>
    </source>
</evidence>
<evidence type="ECO:0000259" key="7">
    <source>
        <dbReference type="SMART" id="SM01005"/>
    </source>
</evidence>
<dbReference type="InterPro" id="IPR029066">
    <property type="entry name" value="PLP-binding_barrel"/>
</dbReference>
<dbReference type="EC" id="5.1.1.1" evidence="4"/>
<comment type="cofactor">
    <cofactor evidence="1 4 5">
        <name>pyridoxal 5'-phosphate</name>
        <dbReference type="ChEBI" id="CHEBI:597326"/>
    </cofactor>
</comment>
<dbReference type="GO" id="GO:0009252">
    <property type="term" value="P:peptidoglycan biosynthetic process"/>
    <property type="evidence" value="ECO:0007669"/>
    <property type="project" value="TreeGrafter"/>
</dbReference>
<proteinExistence type="inferred from homology"/>
<evidence type="ECO:0000313" key="9">
    <source>
        <dbReference type="Proteomes" id="UP000295681"/>
    </source>
</evidence>
<organism evidence="8 9">
    <name type="scientific">Leuconostoc fallax</name>
    <dbReference type="NCBI Taxonomy" id="1251"/>
    <lineage>
        <taxon>Bacteria</taxon>
        <taxon>Bacillati</taxon>
        <taxon>Bacillota</taxon>
        <taxon>Bacilli</taxon>
        <taxon>Lactobacillales</taxon>
        <taxon>Lactobacillaceae</taxon>
        <taxon>Leuconostoc</taxon>
    </lineage>
</organism>
<dbReference type="InterPro" id="IPR020622">
    <property type="entry name" value="Ala_racemase_pyridoxalP-BS"/>
</dbReference>
<dbReference type="GO" id="GO:0030170">
    <property type="term" value="F:pyridoxal phosphate binding"/>
    <property type="evidence" value="ECO:0007669"/>
    <property type="project" value="UniProtKB-UniRule"/>
</dbReference>
<dbReference type="FunFam" id="3.20.20.10:FF:000002">
    <property type="entry name" value="Alanine racemase"/>
    <property type="match status" value="1"/>
</dbReference>
<feature type="domain" description="Alanine racemase C-terminal" evidence="7">
    <location>
        <begin position="250"/>
        <end position="374"/>
    </location>
</feature>
<dbReference type="InterPro" id="IPR001608">
    <property type="entry name" value="Ala_racemase_N"/>
</dbReference>
<dbReference type="UniPathway" id="UPA00042">
    <property type="reaction ID" value="UER00497"/>
</dbReference>
<dbReference type="CDD" id="cd00430">
    <property type="entry name" value="PLPDE_III_AR"/>
    <property type="match status" value="1"/>
</dbReference>